<dbReference type="Pfam" id="PF00345">
    <property type="entry name" value="PapD_N"/>
    <property type="match status" value="1"/>
</dbReference>
<dbReference type="GO" id="GO:0030288">
    <property type="term" value="C:outer membrane-bounded periplasmic space"/>
    <property type="evidence" value="ECO:0007669"/>
    <property type="project" value="InterPro"/>
</dbReference>
<evidence type="ECO:0000256" key="1">
    <source>
        <dbReference type="ARBA" id="ARBA00004418"/>
    </source>
</evidence>
<feature type="domain" description="Pili assembly chaperone C-terminal" evidence="7">
    <location>
        <begin position="181"/>
        <end position="239"/>
    </location>
</feature>
<dbReference type="SUPFAM" id="SSF49584">
    <property type="entry name" value="Periplasmic chaperone C-domain"/>
    <property type="match status" value="1"/>
</dbReference>
<keyword evidence="4" id="KW-0574">Periplasm</keyword>
<evidence type="ECO:0000259" key="7">
    <source>
        <dbReference type="Pfam" id="PF02753"/>
    </source>
</evidence>
<reference evidence="8" key="1">
    <citation type="submission" date="2024-02" db="EMBL/GenBank/DDBJ databases">
        <authorList>
            <consortium name="Clinical and Environmental Microbiology Branch: Whole genome sequencing antimicrobial resistance pathogens in the healthcare setting"/>
        </authorList>
    </citation>
    <scope>NUCLEOTIDE SEQUENCE</scope>
    <source>
        <strain evidence="8">2021GO-0154</strain>
    </source>
</reference>
<dbReference type="InterPro" id="IPR013783">
    <property type="entry name" value="Ig-like_fold"/>
</dbReference>
<name>A0AAI9DFL2_PROST</name>
<keyword evidence="5" id="KW-0143">Chaperone</keyword>
<dbReference type="PANTHER" id="PTHR30251:SF0">
    <property type="entry name" value="FIMBRIAL CHAPERONE PROTEIN ELFD-RELATED"/>
    <property type="match status" value="1"/>
</dbReference>
<comment type="subcellular location">
    <subcellularLocation>
        <location evidence="1">Periplasm</location>
    </subcellularLocation>
</comment>
<dbReference type="RefSeq" id="WP_140183223.1">
    <property type="nucleotide sequence ID" value="NZ_VAUD01000055.1"/>
</dbReference>
<dbReference type="InterPro" id="IPR008962">
    <property type="entry name" value="PapD-like_sf"/>
</dbReference>
<dbReference type="InterPro" id="IPR016147">
    <property type="entry name" value="Pili_assmbl_chaperone_N"/>
</dbReference>
<feature type="domain" description="Pili assembly chaperone N-terminal" evidence="6">
    <location>
        <begin position="31"/>
        <end position="159"/>
    </location>
</feature>
<sequence length="248" mass="27678">MHRINIVLQRGKWVIGLIIMVIVPSIYAQGGISLSQTRVVFNAEEKSAKVTINNQSERVYLINGRVQSTANATGSATESVPFMVTPPLFRLEKESRNTVLVVRNDVTQLPKDRESVFYLSFLAIPSVEKSQGIGVSAMNPQVSIGLRSIIKLFYRPTGLALAVTEAPEKLRFSLQGDQLQVNNPTPYYLTLAELSLGQYPVEIRQQGAMIAPFSHQTYPIQKISHQVSWSVINDYGGLSPRYQEELTR</sequence>
<evidence type="ECO:0000313" key="8">
    <source>
        <dbReference type="EMBL" id="EMJ5136225.1"/>
    </source>
</evidence>
<dbReference type="Pfam" id="PF02753">
    <property type="entry name" value="PapD_C"/>
    <property type="match status" value="1"/>
</dbReference>
<dbReference type="SUPFAM" id="SSF49354">
    <property type="entry name" value="PapD-like"/>
    <property type="match status" value="1"/>
</dbReference>
<evidence type="ECO:0000256" key="5">
    <source>
        <dbReference type="ARBA" id="ARBA00023186"/>
    </source>
</evidence>
<evidence type="ECO:0000256" key="3">
    <source>
        <dbReference type="ARBA" id="ARBA00022729"/>
    </source>
</evidence>
<gene>
    <name evidence="8" type="ORF">RG298_004019</name>
</gene>
<organism evidence="8">
    <name type="scientific">Providencia stuartii</name>
    <dbReference type="NCBI Taxonomy" id="588"/>
    <lineage>
        <taxon>Bacteria</taxon>
        <taxon>Pseudomonadati</taxon>
        <taxon>Pseudomonadota</taxon>
        <taxon>Gammaproteobacteria</taxon>
        <taxon>Enterobacterales</taxon>
        <taxon>Morganellaceae</taxon>
        <taxon>Providencia</taxon>
    </lineage>
</organism>
<dbReference type="GO" id="GO:0071555">
    <property type="term" value="P:cell wall organization"/>
    <property type="evidence" value="ECO:0007669"/>
    <property type="project" value="InterPro"/>
</dbReference>
<comment type="similarity">
    <text evidence="2">Belongs to the periplasmic pilus chaperone family.</text>
</comment>
<dbReference type="InterPro" id="IPR001829">
    <property type="entry name" value="Pili_assmbl_chaperone_bac"/>
</dbReference>
<protein>
    <submittedName>
        <fullName evidence="8">Molecular chaperone</fullName>
    </submittedName>
</protein>
<comment type="caution">
    <text evidence="8">The sequence shown here is derived from an EMBL/GenBank/DDBJ whole genome shotgun (WGS) entry which is preliminary data.</text>
</comment>
<dbReference type="InterPro" id="IPR036316">
    <property type="entry name" value="Pili_assmbl_chap_C_dom_sf"/>
</dbReference>
<dbReference type="Gene3D" id="2.60.40.10">
    <property type="entry name" value="Immunoglobulins"/>
    <property type="match status" value="2"/>
</dbReference>
<accession>A0AAI9DFL2</accession>
<dbReference type="PANTHER" id="PTHR30251">
    <property type="entry name" value="PILUS ASSEMBLY CHAPERONE"/>
    <property type="match status" value="1"/>
</dbReference>
<dbReference type="PRINTS" id="PR00969">
    <property type="entry name" value="CHAPERONPILI"/>
</dbReference>
<evidence type="ECO:0000256" key="2">
    <source>
        <dbReference type="ARBA" id="ARBA00007399"/>
    </source>
</evidence>
<dbReference type="InterPro" id="IPR050643">
    <property type="entry name" value="Periplasmic_pilus_chap"/>
</dbReference>
<evidence type="ECO:0000256" key="4">
    <source>
        <dbReference type="ARBA" id="ARBA00022764"/>
    </source>
</evidence>
<keyword evidence="3" id="KW-0732">Signal</keyword>
<dbReference type="InterPro" id="IPR016148">
    <property type="entry name" value="Pili_assmbl_chaperone_C"/>
</dbReference>
<dbReference type="EMBL" id="ABMABF030000018">
    <property type="protein sequence ID" value="EMJ5136225.1"/>
    <property type="molecule type" value="Genomic_DNA"/>
</dbReference>
<evidence type="ECO:0000259" key="6">
    <source>
        <dbReference type="Pfam" id="PF00345"/>
    </source>
</evidence>
<proteinExistence type="inferred from homology"/>
<dbReference type="AlphaFoldDB" id="A0AAI9DFL2"/>